<proteinExistence type="predicted"/>
<protein>
    <submittedName>
        <fullName evidence="2">Uncharacterized protein</fullName>
    </submittedName>
</protein>
<dbReference type="Proteomes" id="UP000886998">
    <property type="component" value="Unassembled WGS sequence"/>
</dbReference>
<reference evidence="2" key="1">
    <citation type="submission" date="2020-08" db="EMBL/GenBank/DDBJ databases">
        <title>Multicomponent nature underlies the extraordinary mechanical properties of spider dragline silk.</title>
        <authorList>
            <person name="Kono N."/>
            <person name="Nakamura H."/>
            <person name="Mori M."/>
            <person name="Yoshida Y."/>
            <person name="Ohtoshi R."/>
            <person name="Malay A.D."/>
            <person name="Moran D.A.P."/>
            <person name="Tomita M."/>
            <person name="Numata K."/>
            <person name="Arakawa K."/>
        </authorList>
    </citation>
    <scope>NUCLEOTIDE SEQUENCE</scope>
</reference>
<organism evidence="2 3">
    <name type="scientific">Trichonephila inaurata madagascariensis</name>
    <dbReference type="NCBI Taxonomy" id="2747483"/>
    <lineage>
        <taxon>Eukaryota</taxon>
        <taxon>Metazoa</taxon>
        <taxon>Ecdysozoa</taxon>
        <taxon>Arthropoda</taxon>
        <taxon>Chelicerata</taxon>
        <taxon>Arachnida</taxon>
        <taxon>Araneae</taxon>
        <taxon>Araneomorphae</taxon>
        <taxon>Entelegynae</taxon>
        <taxon>Araneoidea</taxon>
        <taxon>Nephilidae</taxon>
        <taxon>Trichonephila</taxon>
        <taxon>Trichonephila inaurata</taxon>
    </lineage>
</organism>
<evidence type="ECO:0000313" key="3">
    <source>
        <dbReference type="Proteomes" id="UP000886998"/>
    </source>
</evidence>
<sequence length="114" mass="12080">MVLSCHHPLAIAHAPEPPTPILSGLHGNSDATILSCAHMCGGGVRNFRSPHNFSTCWPAQFASGHQREKMPSDRGEDYCENTPFISQGGDRRGNPEGARPGGPKRGASRGGPQP</sequence>
<feature type="compositionally biased region" description="Basic and acidic residues" evidence="1">
    <location>
        <begin position="65"/>
        <end position="77"/>
    </location>
</feature>
<gene>
    <name evidence="2" type="ORF">TNIN_422921</name>
</gene>
<feature type="region of interest" description="Disordered" evidence="1">
    <location>
        <begin position="63"/>
        <end position="114"/>
    </location>
</feature>
<dbReference type="EMBL" id="BMAV01015838">
    <property type="protein sequence ID" value="GFY66118.1"/>
    <property type="molecule type" value="Genomic_DNA"/>
</dbReference>
<dbReference type="AlphaFoldDB" id="A0A8X6Y8M2"/>
<comment type="caution">
    <text evidence="2">The sequence shown here is derived from an EMBL/GenBank/DDBJ whole genome shotgun (WGS) entry which is preliminary data.</text>
</comment>
<evidence type="ECO:0000256" key="1">
    <source>
        <dbReference type="SAM" id="MobiDB-lite"/>
    </source>
</evidence>
<accession>A0A8X6Y8M2</accession>
<dbReference type="OrthoDB" id="10271855at2759"/>
<evidence type="ECO:0000313" key="2">
    <source>
        <dbReference type="EMBL" id="GFY66118.1"/>
    </source>
</evidence>
<keyword evidence="3" id="KW-1185">Reference proteome</keyword>
<name>A0A8X6Y8M2_9ARAC</name>